<evidence type="ECO:0000256" key="1">
    <source>
        <dbReference type="SAM" id="MobiDB-lite"/>
    </source>
</evidence>
<evidence type="ECO:0000313" key="2">
    <source>
        <dbReference type="EMBL" id="TGO86433.1"/>
    </source>
</evidence>
<dbReference type="Proteomes" id="UP000297280">
    <property type="component" value="Unassembled WGS sequence"/>
</dbReference>
<gene>
    <name evidence="2" type="ORF">BPOR_0304g00070</name>
</gene>
<evidence type="ECO:0000313" key="3">
    <source>
        <dbReference type="Proteomes" id="UP000297280"/>
    </source>
</evidence>
<organism evidence="2 3">
    <name type="scientific">Botrytis porri</name>
    <dbReference type="NCBI Taxonomy" id="87229"/>
    <lineage>
        <taxon>Eukaryota</taxon>
        <taxon>Fungi</taxon>
        <taxon>Dikarya</taxon>
        <taxon>Ascomycota</taxon>
        <taxon>Pezizomycotina</taxon>
        <taxon>Leotiomycetes</taxon>
        <taxon>Helotiales</taxon>
        <taxon>Sclerotiniaceae</taxon>
        <taxon>Botrytis</taxon>
    </lineage>
</organism>
<keyword evidence="3" id="KW-1185">Reference proteome</keyword>
<dbReference type="EMBL" id="PQXO01000303">
    <property type="protein sequence ID" value="TGO86433.1"/>
    <property type="molecule type" value="Genomic_DNA"/>
</dbReference>
<reference evidence="2 3" key="1">
    <citation type="submission" date="2017-12" db="EMBL/GenBank/DDBJ databases">
        <title>Comparative genomics of Botrytis spp.</title>
        <authorList>
            <person name="Valero-Jimenez C.A."/>
            <person name="Tapia P."/>
            <person name="Veloso J."/>
            <person name="Silva-Moreno E."/>
            <person name="Staats M."/>
            <person name="Valdes J.H."/>
            <person name="Van Kan J.A.L."/>
        </authorList>
    </citation>
    <scope>NUCLEOTIDE SEQUENCE [LARGE SCALE GENOMIC DNA]</scope>
    <source>
        <strain evidence="2 3">MUCL3349</strain>
    </source>
</reference>
<dbReference type="OrthoDB" id="3562443at2759"/>
<comment type="caution">
    <text evidence="2">The sequence shown here is derived from an EMBL/GenBank/DDBJ whole genome shotgun (WGS) entry which is preliminary data.</text>
</comment>
<proteinExistence type="predicted"/>
<feature type="region of interest" description="Disordered" evidence="1">
    <location>
        <begin position="110"/>
        <end position="140"/>
    </location>
</feature>
<feature type="region of interest" description="Disordered" evidence="1">
    <location>
        <begin position="1"/>
        <end position="22"/>
    </location>
</feature>
<feature type="compositionally biased region" description="Polar residues" evidence="1">
    <location>
        <begin position="202"/>
        <end position="212"/>
    </location>
</feature>
<dbReference type="AlphaFoldDB" id="A0A4Z1KK27"/>
<feature type="compositionally biased region" description="Polar residues" evidence="1">
    <location>
        <begin position="125"/>
        <end position="140"/>
    </location>
</feature>
<feature type="compositionally biased region" description="Basic and acidic residues" evidence="1">
    <location>
        <begin position="238"/>
        <end position="256"/>
    </location>
</feature>
<name>A0A4Z1KK27_9HELO</name>
<sequence length="256" mass="28643">MSDQGTYHSSGGDPFDHSAYGTTQISAGTGMRMLRSGFSAGNEPVPRVARSLYDPEHCGACNASTESSDEHWKAEHIRDNRDCREAYLNRTCLYENDLYATMEDPIYRPGEYVPPPGLQIRETRNNPSNPPVTQSETESSQAYVIRNSPQYLQEQQHSDQGLSPNAYQINHPSEWLQSTSHHSQPDQRYAQYPTETHDDSYTSDVSHNSSPAYNAEAQRAPEATVDASQGRGHTSTTRNDDSRSHSSRREGSSRRS</sequence>
<accession>A0A4Z1KK27</accession>
<feature type="region of interest" description="Disordered" evidence="1">
    <location>
        <begin position="194"/>
        <end position="256"/>
    </location>
</feature>
<protein>
    <submittedName>
        <fullName evidence="2">Uncharacterized protein</fullName>
    </submittedName>
</protein>